<dbReference type="Pfam" id="PF04140">
    <property type="entry name" value="ICMT"/>
    <property type="match status" value="1"/>
</dbReference>
<feature type="transmembrane region" description="Helical" evidence="5">
    <location>
        <begin position="21"/>
        <end position="38"/>
    </location>
</feature>
<feature type="transmembrane region" description="Helical" evidence="5">
    <location>
        <begin position="44"/>
        <end position="64"/>
    </location>
</feature>
<dbReference type="AlphaFoldDB" id="A0A0K8MXG1"/>
<reference evidence="6" key="1">
    <citation type="submission" date="2015-07" db="EMBL/GenBank/DDBJ databases">
        <title>Draft Genome Sequences of Anaerolinea thermolimosa IMO-1, Bellilinea caldifistulae GOMI-1, Leptolinea tardivitalis YMTK-2, Levilinea saccharolytica KIBI-1,Longilinea arvoryzae KOME-1, Previously Described as Members of the Anaerolineaceae (Chloroflexi).</title>
        <authorList>
            <person name="Sekiguchi Y."/>
            <person name="Ohashi A."/>
            <person name="Matsuura N."/>
            <person name="Tourlousse M.D."/>
        </authorList>
    </citation>
    <scope>NUCLEOTIDE SEQUENCE [LARGE SCALE GENOMIC DNA]</scope>
    <source>
        <strain evidence="6">KOME-1</strain>
    </source>
</reference>
<dbReference type="RefSeq" id="WP_075075351.1">
    <property type="nucleotide sequence ID" value="NZ_DF967973.1"/>
</dbReference>
<evidence type="ECO:0008006" key="8">
    <source>
        <dbReference type="Google" id="ProtNLM"/>
    </source>
</evidence>
<dbReference type="InterPro" id="IPR007269">
    <property type="entry name" value="ICMT_MeTrfase"/>
</dbReference>
<evidence type="ECO:0000256" key="1">
    <source>
        <dbReference type="ARBA" id="ARBA00004141"/>
    </source>
</evidence>
<accession>A0A0K8MXG1</accession>
<feature type="transmembrane region" description="Helical" evidence="5">
    <location>
        <begin position="171"/>
        <end position="191"/>
    </location>
</feature>
<gene>
    <name evidence="6" type="ORF">LARV_03748</name>
</gene>
<sequence>MVHASNKPASSELLRWGLKTLAQLIFFGLLLFLVAGRLDWRGGWSFLALGAATQILSAVLFLPHHADLIAERSKMQANTKPWDRILAPLVAMIGPLAWVLTASLDARFHWSGPVPTALWIAAFLVGFGASLFTLWAMMTNRFFAATVRIQDDRGQTVVKGGPYRIVRHPGYLGSVVFDLVVPLVLGSWWAYFPAVLTVILTFVRTALEDRTLQAELPGYAQFAKETRFRLIPGIW</sequence>
<keyword evidence="3 5" id="KW-1133">Transmembrane helix</keyword>
<evidence type="ECO:0000256" key="5">
    <source>
        <dbReference type="SAM" id="Phobius"/>
    </source>
</evidence>
<proteinExistence type="predicted"/>
<keyword evidence="2 5" id="KW-0812">Transmembrane</keyword>
<dbReference type="InterPro" id="IPR052527">
    <property type="entry name" value="Metal_cation-efflux_comp"/>
</dbReference>
<evidence type="ECO:0000256" key="4">
    <source>
        <dbReference type="ARBA" id="ARBA00023136"/>
    </source>
</evidence>
<dbReference type="Proteomes" id="UP000055060">
    <property type="component" value="Unassembled WGS sequence"/>
</dbReference>
<dbReference type="GO" id="GO:0016020">
    <property type="term" value="C:membrane"/>
    <property type="evidence" value="ECO:0007669"/>
    <property type="project" value="UniProtKB-SubCell"/>
</dbReference>
<dbReference type="PANTHER" id="PTHR43847">
    <property type="entry name" value="BLL3993 PROTEIN"/>
    <property type="match status" value="1"/>
</dbReference>
<name>A0A0K8MXG1_9CHLR</name>
<dbReference type="GO" id="GO:0004671">
    <property type="term" value="F:protein C-terminal S-isoprenylcysteine carboxyl O-methyltransferase activity"/>
    <property type="evidence" value="ECO:0007669"/>
    <property type="project" value="InterPro"/>
</dbReference>
<evidence type="ECO:0000313" key="7">
    <source>
        <dbReference type="Proteomes" id="UP000055060"/>
    </source>
</evidence>
<evidence type="ECO:0000256" key="3">
    <source>
        <dbReference type="ARBA" id="ARBA00022989"/>
    </source>
</evidence>
<organism evidence="6">
    <name type="scientific">Longilinea arvoryzae</name>
    <dbReference type="NCBI Taxonomy" id="360412"/>
    <lineage>
        <taxon>Bacteria</taxon>
        <taxon>Bacillati</taxon>
        <taxon>Chloroflexota</taxon>
        <taxon>Anaerolineae</taxon>
        <taxon>Anaerolineales</taxon>
        <taxon>Anaerolineaceae</taxon>
        <taxon>Longilinea</taxon>
    </lineage>
</organism>
<dbReference type="STRING" id="360412.LARV_03748"/>
<evidence type="ECO:0000256" key="2">
    <source>
        <dbReference type="ARBA" id="ARBA00022692"/>
    </source>
</evidence>
<comment type="subcellular location">
    <subcellularLocation>
        <location evidence="1">Membrane</location>
        <topology evidence="1">Multi-pass membrane protein</topology>
    </subcellularLocation>
</comment>
<feature type="transmembrane region" description="Helical" evidence="5">
    <location>
        <begin position="85"/>
        <end position="104"/>
    </location>
</feature>
<keyword evidence="7" id="KW-1185">Reference proteome</keyword>
<evidence type="ECO:0000313" key="6">
    <source>
        <dbReference type="EMBL" id="GAP15953.1"/>
    </source>
</evidence>
<dbReference type="OrthoDB" id="5471300at2"/>
<keyword evidence="4 5" id="KW-0472">Membrane</keyword>
<feature type="transmembrane region" description="Helical" evidence="5">
    <location>
        <begin position="116"/>
        <end position="138"/>
    </location>
</feature>
<protein>
    <recommendedName>
        <fullName evidence="8">Isoprenylcysteine carboxylmethyltransferase family protein</fullName>
    </recommendedName>
</protein>
<dbReference type="PANTHER" id="PTHR43847:SF1">
    <property type="entry name" value="BLL3993 PROTEIN"/>
    <property type="match status" value="1"/>
</dbReference>
<dbReference type="Gene3D" id="1.20.120.1630">
    <property type="match status" value="1"/>
</dbReference>
<dbReference type="EMBL" id="DF967973">
    <property type="protein sequence ID" value="GAP15953.1"/>
    <property type="molecule type" value="Genomic_DNA"/>
</dbReference>